<dbReference type="InterPro" id="IPR011047">
    <property type="entry name" value="Quinoprotein_ADH-like_sf"/>
</dbReference>
<dbReference type="PROSITE" id="PS00678">
    <property type="entry name" value="WD_REPEATS_1"/>
    <property type="match status" value="1"/>
</dbReference>
<proteinExistence type="predicted"/>
<feature type="signal peptide" evidence="4">
    <location>
        <begin position="1"/>
        <end position="21"/>
    </location>
</feature>
<organism evidence="5 6">
    <name type="scientific">Agaribacter marinus</name>
    <dbReference type="NCBI Taxonomy" id="1431249"/>
    <lineage>
        <taxon>Bacteria</taxon>
        <taxon>Pseudomonadati</taxon>
        <taxon>Pseudomonadota</taxon>
        <taxon>Gammaproteobacteria</taxon>
        <taxon>Alteromonadales</taxon>
        <taxon>Alteromonadaceae</taxon>
        <taxon>Agaribacter</taxon>
    </lineage>
</organism>
<evidence type="ECO:0008006" key="7">
    <source>
        <dbReference type="Google" id="ProtNLM"/>
    </source>
</evidence>
<evidence type="ECO:0000313" key="5">
    <source>
        <dbReference type="EMBL" id="GLR71426.1"/>
    </source>
</evidence>
<evidence type="ECO:0000256" key="2">
    <source>
        <dbReference type="ARBA" id="ARBA00022737"/>
    </source>
</evidence>
<dbReference type="EMBL" id="BSOT01000006">
    <property type="protein sequence ID" value="GLR71426.1"/>
    <property type="molecule type" value="Genomic_DNA"/>
</dbReference>
<evidence type="ECO:0000313" key="6">
    <source>
        <dbReference type="Proteomes" id="UP001156601"/>
    </source>
</evidence>
<keyword evidence="4" id="KW-0732">Signal</keyword>
<dbReference type="PROSITE" id="PS51257">
    <property type="entry name" value="PROKAR_LIPOPROTEIN"/>
    <property type="match status" value="1"/>
</dbReference>
<dbReference type="PROSITE" id="PS50082">
    <property type="entry name" value="WD_REPEATS_2"/>
    <property type="match status" value="2"/>
</dbReference>
<reference evidence="5" key="1">
    <citation type="journal article" date="2014" name="Int. J. Syst. Evol. Microbiol.">
        <title>Complete genome sequence of Corynebacterium casei LMG S-19264T (=DSM 44701T), isolated from a smear-ripened cheese.</title>
        <authorList>
            <consortium name="US DOE Joint Genome Institute (JGI-PGF)"/>
            <person name="Walter F."/>
            <person name="Albersmeier A."/>
            <person name="Kalinowski J."/>
            <person name="Ruckert C."/>
        </authorList>
    </citation>
    <scope>NUCLEOTIDE SEQUENCE</scope>
    <source>
        <strain evidence="5">NBRC 110023</strain>
    </source>
</reference>
<dbReference type="RefSeq" id="WP_284217785.1">
    <property type="nucleotide sequence ID" value="NZ_BSOT01000006.1"/>
</dbReference>
<feature type="chain" id="PRO_5041243234" description="WD-40 repeat-containing protein" evidence="4">
    <location>
        <begin position="22"/>
        <end position="326"/>
    </location>
</feature>
<dbReference type="InterPro" id="IPR015943">
    <property type="entry name" value="WD40/YVTN_repeat-like_dom_sf"/>
</dbReference>
<dbReference type="Pfam" id="PF00400">
    <property type="entry name" value="WD40"/>
    <property type="match status" value="1"/>
</dbReference>
<evidence type="ECO:0000256" key="4">
    <source>
        <dbReference type="SAM" id="SignalP"/>
    </source>
</evidence>
<dbReference type="PANTHER" id="PTHR19879">
    <property type="entry name" value="TRANSCRIPTION INITIATION FACTOR TFIID"/>
    <property type="match status" value="1"/>
</dbReference>
<keyword evidence="1 3" id="KW-0853">WD repeat</keyword>
<dbReference type="InterPro" id="IPR001680">
    <property type="entry name" value="WD40_rpt"/>
</dbReference>
<evidence type="ECO:0000256" key="3">
    <source>
        <dbReference type="PROSITE-ProRule" id="PRU00221"/>
    </source>
</evidence>
<dbReference type="Proteomes" id="UP001156601">
    <property type="component" value="Unassembled WGS sequence"/>
</dbReference>
<name>A0AA37T0L1_9ALTE</name>
<protein>
    <recommendedName>
        <fullName evidence="7">WD-40 repeat-containing protein</fullName>
    </recommendedName>
</protein>
<keyword evidence="2" id="KW-0677">Repeat</keyword>
<dbReference type="Gene3D" id="2.130.10.10">
    <property type="entry name" value="YVTN repeat-like/Quinoprotein amine dehydrogenase"/>
    <property type="match status" value="2"/>
</dbReference>
<comment type="caution">
    <text evidence="5">The sequence shown here is derived from an EMBL/GenBank/DDBJ whole genome shotgun (WGS) entry which is preliminary data.</text>
</comment>
<reference evidence="5" key="2">
    <citation type="submission" date="2023-01" db="EMBL/GenBank/DDBJ databases">
        <title>Draft genome sequence of Agaribacter marinus strain NBRC 110023.</title>
        <authorList>
            <person name="Sun Q."/>
            <person name="Mori K."/>
        </authorList>
    </citation>
    <scope>NUCLEOTIDE SEQUENCE</scope>
    <source>
        <strain evidence="5">NBRC 110023</strain>
    </source>
</reference>
<dbReference type="SMART" id="SM00320">
    <property type="entry name" value="WD40"/>
    <property type="match status" value="6"/>
</dbReference>
<dbReference type="PROSITE" id="PS50294">
    <property type="entry name" value="WD_REPEATS_REGION"/>
    <property type="match status" value="1"/>
</dbReference>
<feature type="repeat" description="WD" evidence="3">
    <location>
        <begin position="251"/>
        <end position="284"/>
    </location>
</feature>
<accession>A0AA37T0L1</accession>
<feature type="repeat" description="WD" evidence="3">
    <location>
        <begin position="158"/>
        <end position="199"/>
    </location>
</feature>
<dbReference type="PANTHER" id="PTHR19879:SF9">
    <property type="entry name" value="TRANSCRIPTION INITIATION FACTOR TFIID SUBUNIT 5"/>
    <property type="match status" value="1"/>
</dbReference>
<evidence type="ECO:0000256" key="1">
    <source>
        <dbReference type="ARBA" id="ARBA00022574"/>
    </source>
</evidence>
<sequence length="326" mass="36007">MKSYSKNILCIVSLISTVACSVPDSTPIERKVLSESGVYAADISNDASVAVVSSVNGAVDVWDLEAKEKRFTWRHQGEGLNLVDNVRLSPDNTVAVTSDDEAFALWDMTSGEPLGFWRIDESTIRDVAVSNNGNAIIVGRSNGKVLFFEPYTGRRLEFLGHEEKINSVDISANGRFALTGGNDYRAYLWDTDSGQIIHAFTHPHRVTKVVLDQLSRYVFTADSQDDSQIWDVQSGEPISQLRFIERQIIFTAAEFSEDGKYLLTGSPAKRLILWDVKSGESISEWRVTPNTGPAPQSAVVYAVGFDELQPISISSNGNLAHWKLSQ</sequence>
<keyword evidence="6" id="KW-1185">Reference proteome</keyword>
<dbReference type="InterPro" id="IPR019775">
    <property type="entry name" value="WD40_repeat_CS"/>
</dbReference>
<gene>
    <name evidence="5" type="ORF">GCM10007852_23340</name>
</gene>
<dbReference type="AlphaFoldDB" id="A0AA37T0L1"/>
<dbReference type="SUPFAM" id="SSF50998">
    <property type="entry name" value="Quinoprotein alcohol dehydrogenase-like"/>
    <property type="match status" value="1"/>
</dbReference>